<dbReference type="InParanoid" id="A0A068VBM2"/>
<gene>
    <name evidence="1" type="ORF">GSCOC_T00001333001</name>
</gene>
<evidence type="ECO:0000313" key="1">
    <source>
        <dbReference type="EMBL" id="CDP17997.1"/>
    </source>
</evidence>
<reference evidence="2" key="1">
    <citation type="journal article" date="2014" name="Science">
        <title>The coffee genome provides insight into the convergent evolution of caffeine biosynthesis.</title>
        <authorList>
            <person name="Denoeud F."/>
            <person name="Carretero-Paulet L."/>
            <person name="Dereeper A."/>
            <person name="Droc G."/>
            <person name="Guyot R."/>
            <person name="Pietrella M."/>
            <person name="Zheng C."/>
            <person name="Alberti A."/>
            <person name="Anthony F."/>
            <person name="Aprea G."/>
            <person name="Aury J.M."/>
            <person name="Bento P."/>
            <person name="Bernard M."/>
            <person name="Bocs S."/>
            <person name="Campa C."/>
            <person name="Cenci A."/>
            <person name="Combes M.C."/>
            <person name="Crouzillat D."/>
            <person name="Da Silva C."/>
            <person name="Daddiego L."/>
            <person name="De Bellis F."/>
            <person name="Dussert S."/>
            <person name="Garsmeur O."/>
            <person name="Gayraud T."/>
            <person name="Guignon V."/>
            <person name="Jahn K."/>
            <person name="Jamilloux V."/>
            <person name="Joet T."/>
            <person name="Labadie K."/>
            <person name="Lan T."/>
            <person name="Leclercq J."/>
            <person name="Lepelley M."/>
            <person name="Leroy T."/>
            <person name="Li L.T."/>
            <person name="Librado P."/>
            <person name="Lopez L."/>
            <person name="Munoz A."/>
            <person name="Noel B."/>
            <person name="Pallavicini A."/>
            <person name="Perrotta G."/>
            <person name="Poncet V."/>
            <person name="Pot D."/>
            <person name="Priyono X."/>
            <person name="Rigoreau M."/>
            <person name="Rouard M."/>
            <person name="Rozas J."/>
            <person name="Tranchant-Dubreuil C."/>
            <person name="VanBuren R."/>
            <person name="Zhang Q."/>
            <person name="Andrade A.C."/>
            <person name="Argout X."/>
            <person name="Bertrand B."/>
            <person name="de Kochko A."/>
            <person name="Graziosi G."/>
            <person name="Henry R.J."/>
            <person name="Jayarama X."/>
            <person name="Ming R."/>
            <person name="Nagai C."/>
            <person name="Rounsley S."/>
            <person name="Sankoff D."/>
            <person name="Giuliano G."/>
            <person name="Albert V.A."/>
            <person name="Wincker P."/>
            <person name="Lashermes P."/>
        </authorList>
    </citation>
    <scope>NUCLEOTIDE SEQUENCE [LARGE SCALE GENOMIC DNA]</scope>
    <source>
        <strain evidence="2">cv. DH200-94</strain>
    </source>
</reference>
<dbReference type="Proteomes" id="UP000295252">
    <property type="component" value="Chromosome III"/>
</dbReference>
<accession>A0A068VBM2</accession>
<proteinExistence type="predicted"/>
<dbReference type="AlphaFoldDB" id="A0A068VBM2"/>
<name>A0A068VBM2_COFCA</name>
<protein>
    <submittedName>
        <fullName evidence="1">Uncharacterized protein</fullName>
    </submittedName>
</protein>
<dbReference type="Gramene" id="CDP17997">
    <property type="protein sequence ID" value="CDP17997"/>
    <property type="gene ID" value="GSCOC_T00001333001"/>
</dbReference>
<dbReference type="OrthoDB" id="1939010at2759"/>
<dbReference type="EMBL" id="HG739280">
    <property type="protein sequence ID" value="CDP17997.1"/>
    <property type="molecule type" value="Genomic_DNA"/>
</dbReference>
<keyword evidence="2" id="KW-1185">Reference proteome</keyword>
<dbReference type="STRING" id="49390.A0A068VBM2"/>
<evidence type="ECO:0000313" key="2">
    <source>
        <dbReference type="Proteomes" id="UP000295252"/>
    </source>
</evidence>
<organism evidence="1 2">
    <name type="scientific">Coffea canephora</name>
    <name type="common">Robusta coffee</name>
    <dbReference type="NCBI Taxonomy" id="49390"/>
    <lineage>
        <taxon>Eukaryota</taxon>
        <taxon>Viridiplantae</taxon>
        <taxon>Streptophyta</taxon>
        <taxon>Embryophyta</taxon>
        <taxon>Tracheophyta</taxon>
        <taxon>Spermatophyta</taxon>
        <taxon>Magnoliopsida</taxon>
        <taxon>eudicotyledons</taxon>
        <taxon>Gunneridae</taxon>
        <taxon>Pentapetalae</taxon>
        <taxon>asterids</taxon>
        <taxon>lamiids</taxon>
        <taxon>Gentianales</taxon>
        <taxon>Rubiaceae</taxon>
        <taxon>Ixoroideae</taxon>
        <taxon>Gardenieae complex</taxon>
        <taxon>Bertiereae - Coffeeae clade</taxon>
        <taxon>Coffeeae</taxon>
        <taxon>Coffea</taxon>
    </lineage>
</organism>
<sequence>MPKLSRVDSSSAQHLLIYQRVKKSSNDVIGRKTTEGILSHTIWLISSLDLERIQFLQSRNSFGVCCSSVTDFTSKSTFLKFLNFLGSPGLCTKFDCRSRGTTTVLSMSSSSRDEIAKDNTDGLTYKDAGVHIDAGSELVRRMAKMTPGIGGFRE</sequence>